<evidence type="ECO:0000256" key="2">
    <source>
        <dbReference type="ARBA" id="ARBA00022553"/>
    </source>
</evidence>
<dbReference type="GO" id="GO:0031177">
    <property type="term" value="F:phosphopantetheine binding"/>
    <property type="evidence" value="ECO:0007669"/>
    <property type="project" value="InterPro"/>
</dbReference>
<dbReference type="InterPro" id="IPR000873">
    <property type="entry name" value="AMP-dep_synth/lig_dom"/>
</dbReference>
<dbReference type="InterPro" id="IPR051414">
    <property type="entry name" value="Adenylate-forming_Reductase"/>
</dbReference>
<dbReference type="InterPro" id="IPR009081">
    <property type="entry name" value="PP-bd_ACP"/>
</dbReference>
<dbReference type="Gene3D" id="1.10.1200.10">
    <property type="entry name" value="ACP-like"/>
    <property type="match status" value="1"/>
</dbReference>
<dbReference type="OrthoDB" id="429813at2759"/>
<protein>
    <recommendedName>
        <fullName evidence="3">Carrier domain-containing protein</fullName>
    </recommendedName>
</protein>
<accession>A0A8H5FAS2</accession>
<dbReference type="Gene3D" id="3.40.50.720">
    <property type="entry name" value="NAD(P)-binding Rossmann-like Domain"/>
    <property type="match status" value="1"/>
</dbReference>
<dbReference type="InterPro" id="IPR036291">
    <property type="entry name" value="NAD(P)-bd_dom_sf"/>
</dbReference>
<evidence type="ECO:0000259" key="3">
    <source>
        <dbReference type="PROSITE" id="PS50075"/>
    </source>
</evidence>
<dbReference type="Proteomes" id="UP000567179">
    <property type="component" value="Unassembled WGS sequence"/>
</dbReference>
<name>A0A8H5FAS2_9AGAR</name>
<dbReference type="PROSITE" id="PS50075">
    <property type="entry name" value="CARRIER"/>
    <property type="match status" value="1"/>
</dbReference>
<evidence type="ECO:0000313" key="4">
    <source>
        <dbReference type="EMBL" id="KAF5329548.1"/>
    </source>
</evidence>
<dbReference type="AlphaFoldDB" id="A0A8H5FAS2"/>
<dbReference type="Pfam" id="PF00501">
    <property type="entry name" value="AMP-binding"/>
    <property type="match status" value="1"/>
</dbReference>
<dbReference type="Pfam" id="PF07993">
    <property type="entry name" value="NAD_binding_4"/>
    <property type="match status" value="1"/>
</dbReference>
<dbReference type="InterPro" id="IPR020845">
    <property type="entry name" value="AMP-binding_CS"/>
</dbReference>
<dbReference type="InterPro" id="IPR020806">
    <property type="entry name" value="PKS_PP-bd"/>
</dbReference>
<dbReference type="PANTHER" id="PTHR43439">
    <property type="entry name" value="PHENYLACETATE-COENZYME A LIGASE"/>
    <property type="match status" value="1"/>
</dbReference>
<dbReference type="SUPFAM" id="SSF47336">
    <property type="entry name" value="ACP-like"/>
    <property type="match status" value="1"/>
</dbReference>
<feature type="domain" description="Carrier" evidence="3">
    <location>
        <begin position="610"/>
        <end position="696"/>
    </location>
</feature>
<dbReference type="SMART" id="SM00823">
    <property type="entry name" value="PKS_PP"/>
    <property type="match status" value="1"/>
</dbReference>
<comment type="caution">
    <text evidence="4">The sequence shown here is derived from an EMBL/GenBank/DDBJ whole genome shotgun (WGS) entry which is preliminary data.</text>
</comment>
<proteinExistence type="predicted"/>
<keyword evidence="1" id="KW-0596">Phosphopantetheine</keyword>
<dbReference type="InterPro" id="IPR036736">
    <property type="entry name" value="ACP-like_sf"/>
</dbReference>
<gene>
    <name evidence="4" type="ORF">D9619_009369</name>
</gene>
<dbReference type="Pfam" id="PF23562">
    <property type="entry name" value="AMP-binding_C_3"/>
    <property type="match status" value="1"/>
</dbReference>
<dbReference type="InterPro" id="IPR013120">
    <property type="entry name" value="FAR_NAD-bd"/>
</dbReference>
<sequence>MRPWSWVLSVYKDARRLYRTLWSLPSFVDSPMTLPRFPLPEVDWSITLPETLEFHEQHNADVPLYMLARHELEGPSHISYGQFARACRGVPRLLGLSKEEMAARPVIAILANTDTLIYHTILLGLMLAGAIPFPISQRNTAEAVTHLIRLTSSQRLILSTNTLSKLAAEVIQDLSASDPIWSSRICEPPVLSQLYPELVRGEDVEHQEAGSEVHNGAPVFRPNVNSTCIYLHSSGSTGLPKAIPISHHEVVKYMRYPASTVFRAKGQRIQVACMELPPFHGMAFIFQLCVPLFHGASTSILYPIVKTTSDTPPTVDPDMVMQFIERTGASACFTIPAFLHAWVHNQRYINILKKLDFVEYGGGALSSTVGETLRKEGVTLRLLYGGTEFGPAAMCSARPGDEEEWEYLEIADDASPYFAPQGDGSYELQFISPPEYPMSVTNIPGVNGYATSDLVRPHPTKGHLWKLAGRIDDVIVHSSGEKTVPAPLEFIIQSSPCVLGVVVFGVGRMQPGVLIEPREEHAIDVKDHKQVAALRDLIWPTVEAANKVAPAFSKIFKEMILFTSRDKPFPRTPKLTIMKKAAWALYAEEIDDIYTNATNNYDSASSPQSWTEPDVVQWLLAQVHDLGFDLNIKPSDNLFEFGFDSLGAVILRQRITRAIQSHPDIKEKLTHATGSLSLVYSHPSVNALAKHITTVGDDAKSGAFTPIDRVAEIEGMIAKYSFEKDRHQISQQGPRTAPPSVVLITGSTGGLGSHVLERLLQEPNVDKVYTLNRPESRSTITDRHRRRFEDRGLDKQLLLSPKLVHIESHTEDPILGLAESLYEEVKNSVDLIIHIAWKMNFNQSLESFESNIRATHNLAALARASPKAGSARFIFTSSVGVAQSWDQSLGPYPERLVIDAKYASGSGYGEAKYVSERILATSGIDTASVRIGQITGSDANGAWSTSDWVPIIFQSSVTLGALPTAHGHISWLSADAVASTILDIVHYNKSLPEALNITHPNPITWETMVQHIREALSAEYAIFLPIVPFQKWFVSLAEAASRFKDTTNASRMPAIKLIDFFHSLSQGDMEESANRTSESFNQPVFATEACRSISKTLASIPPLWTDDIYKWVRYWAAKRLFAQSEQARS</sequence>
<dbReference type="InterPro" id="IPR042099">
    <property type="entry name" value="ANL_N_sf"/>
</dbReference>
<evidence type="ECO:0000256" key="1">
    <source>
        <dbReference type="ARBA" id="ARBA00022450"/>
    </source>
</evidence>
<dbReference type="Gene3D" id="3.40.50.12780">
    <property type="entry name" value="N-terminal domain of ligase-like"/>
    <property type="match status" value="1"/>
</dbReference>
<dbReference type="Pfam" id="PF00550">
    <property type="entry name" value="PP-binding"/>
    <property type="match status" value="1"/>
</dbReference>
<evidence type="ECO:0000313" key="5">
    <source>
        <dbReference type="Proteomes" id="UP000567179"/>
    </source>
</evidence>
<dbReference type="SUPFAM" id="SSF56801">
    <property type="entry name" value="Acetyl-CoA synthetase-like"/>
    <property type="match status" value="1"/>
</dbReference>
<keyword evidence="2" id="KW-0597">Phosphoprotein</keyword>
<organism evidence="4 5">
    <name type="scientific">Psilocybe cf. subviscida</name>
    <dbReference type="NCBI Taxonomy" id="2480587"/>
    <lineage>
        <taxon>Eukaryota</taxon>
        <taxon>Fungi</taxon>
        <taxon>Dikarya</taxon>
        <taxon>Basidiomycota</taxon>
        <taxon>Agaricomycotina</taxon>
        <taxon>Agaricomycetes</taxon>
        <taxon>Agaricomycetidae</taxon>
        <taxon>Agaricales</taxon>
        <taxon>Agaricineae</taxon>
        <taxon>Strophariaceae</taxon>
        <taxon>Psilocybe</taxon>
    </lineage>
</organism>
<dbReference type="SUPFAM" id="SSF51735">
    <property type="entry name" value="NAD(P)-binding Rossmann-fold domains"/>
    <property type="match status" value="1"/>
</dbReference>
<dbReference type="PANTHER" id="PTHR43439:SF2">
    <property type="entry name" value="ENZYME, PUTATIVE (JCVI)-RELATED"/>
    <property type="match status" value="1"/>
</dbReference>
<dbReference type="PROSITE" id="PS00455">
    <property type="entry name" value="AMP_BINDING"/>
    <property type="match status" value="1"/>
</dbReference>
<reference evidence="4 5" key="1">
    <citation type="journal article" date="2020" name="ISME J.">
        <title>Uncovering the hidden diversity of litter-decomposition mechanisms in mushroom-forming fungi.</title>
        <authorList>
            <person name="Floudas D."/>
            <person name="Bentzer J."/>
            <person name="Ahren D."/>
            <person name="Johansson T."/>
            <person name="Persson P."/>
            <person name="Tunlid A."/>
        </authorList>
    </citation>
    <scope>NUCLEOTIDE SEQUENCE [LARGE SCALE GENOMIC DNA]</scope>
    <source>
        <strain evidence="4 5">CBS 101986</strain>
    </source>
</reference>
<keyword evidence="5" id="KW-1185">Reference proteome</keyword>
<dbReference type="EMBL" id="JAACJJ010000002">
    <property type="protein sequence ID" value="KAF5329548.1"/>
    <property type="molecule type" value="Genomic_DNA"/>
</dbReference>